<feature type="domain" description="Glycosyltransferase family 28 N-terminal" evidence="1">
    <location>
        <begin position="33"/>
        <end position="150"/>
    </location>
</feature>
<dbReference type="PANTHER" id="PTHR48050">
    <property type="entry name" value="STEROL 3-BETA-GLUCOSYLTRANSFERASE"/>
    <property type="match status" value="1"/>
</dbReference>
<evidence type="ECO:0000313" key="3">
    <source>
        <dbReference type="EMBL" id="AEQ20297.1"/>
    </source>
</evidence>
<dbReference type="AlphaFoldDB" id="G4WV45"/>
<dbReference type="InterPro" id="IPR010610">
    <property type="entry name" value="EryCIII-like_C"/>
</dbReference>
<dbReference type="CDD" id="cd03784">
    <property type="entry name" value="GT1_Gtf-like"/>
    <property type="match status" value="1"/>
</dbReference>
<dbReference type="InterPro" id="IPR004276">
    <property type="entry name" value="GlycoTrans_28_N"/>
</dbReference>
<dbReference type="SUPFAM" id="SSF53756">
    <property type="entry name" value="UDP-Glycosyltransferase/glycogen phosphorylase"/>
    <property type="match status" value="1"/>
</dbReference>
<organism evidence="3">
    <name type="scientific">uncultured bacterium CSLG7</name>
    <dbReference type="NCBI Taxonomy" id="1091577"/>
    <lineage>
        <taxon>Bacteria</taxon>
        <taxon>environmental samples</taxon>
    </lineage>
</organism>
<proteinExistence type="predicted"/>
<dbReference type="InterPro" id="IPR002213">
    <property type="entry name" value="UDP_glucos_trans"/>
</dbReference>
<dbReference type="PANTHER" id="PTHR48050:SF13">
    <property type="entry name" value="STEROL 3-BETA-GLUCOSYLTRANSFERASE UGT80A2"/>
    <property type="match status" value="1"/>
</dbReference>
<dbReference type="EMBL" id="JF429404">
    <property type="protein sequence ID" value="AEQ20297.1"/>
    <property type="molecule type" value="Genomic_DNA"/>
</dbReference>
<dbReference type="FunFam" id="3.40.50.2000:FF:000072">
    <property type="entry name" value="Glycosyl transferase"/>
    <property type="match status" value="1"/>
</dbReference>
<keyword evidence="3" id="KW-0808">Transferase</keyword>
<accession>G4WV45</accession>
<name>G4WV45_9BACT</name>
<sequence length="436" mass="48006">MLPGAKRPAWRSTASAVFWKLTHFGIIGPPVPGHINPFVALAHELQTRGHRVTFFQIPDLEAEICSEEIGFCPIGAQEHPVGSLRESLLELSKRPGLAALRFTVRAIQKTTETICRDAPAAVKGAHVDVLLVDQTEPAGGTVAEYLGLPFVTICNALALNREPGVPPPFTPWRYRDDWWGRTRNQLGNRISDRILAPVRETLAERRAQWNLPAHTDLDKTFSRLAQISQQPPEFDFPRRSLPDVFHYAGPLRHPRRRQVEFQWEWLDGRPLIYASLGTLQNKNPKLFHCFAEACRGLDVQLVIAGAGKESLGSLPENVLAVSYAPQLELLAKASLTLSHGGLNTVLDSLACGVPLVVMPITYEQPAISQRVRWVGAGEMIPVSRVNSSLVRTRIKEVLGNPAYAGAAKRIAEGIRTAGGVKRAGDLIEKIGRGETE</sequence>
<dbReference type="GO" id="GO:0016758">
    <property type="term" value="F:hexosyltransferase activity"/>
    <property type="evidence" value="ECO:0007669"/>
    <property type="project" value="InterPro"/>
</dbReference>
<dbReference type="GO" id="GO:0005975">
    <property type="term" value="P:carbohydrate metabolic process"/>
    <property type="evidence" value="ECO:0007669"/>
    <property type="project" value="InterPro"/>
</dbReference>
<reference evidence="3" key="1">
    <citation type="journal article" date="2004" name="Appl. Environ. Microbiol.">
        <title>Long-chain N-acyltyrosine synthases from environmental DNA.</title>
        <authorList>
            <person name="Brady S.F."/>
            <person name="Chao C.J."/>
            <person name="Clardy J."/>
        </authorList>
    </citation>
    <scope>NUCLEOTIDE SEQUENCE</scope>
</reference>
<reference evidence="3" key="2">
    <citation type="journal article" date="2011" name="J. Bacteriol.">
        <title>Long-chain N-acyl amino acid synthases are linked to the putative PEP-CTERM/exosortase protein-sorting system in Gram-negative bacteria.</title>
        <authorList>
            <person name="Craig J.W."/>
            <person name="Cherry M.A."/>
            <person name="Brady S.F."/>
        </authorList>
    </citation>
    <scope>NUCLEOTIDE SEQUENCE</scope>
</reference>
<feature type="domain" description="Erythromycin biosynthesis protein CIII-like C-terminal" evidence="2">
    <location>
        <begin position="297"/>
        <end position="412"/>
    </location>
</feature>
<protein>
    <submittedName>
        <fullName evidence="3">Glycosyl transferase</fullName>
    </submittedName>
</protein>
<evidence type="ECO:0000259" key="2">
    <source>
        <dbReference type="Pfam" id="PF06722"/>
    </source>
</evidence>
<dbReference type="GO" id="GO:0033072">
    <property type="term" value="P:vancomycin biosynthetic process"/>
    <property type="evidence" value="ECO:0007669"/>
    <property type="project" value="UniProtKB-ARBA"/>
</dbReference>
<dbReference type="InterPro" id="IPR050426">
    <property type="entry name" value="Glycosyltransferase_28"/>
</dbReference>
<evidence type="ECO:0000259" key="1">
    <source>
        <dbReference type="Pfam" id="PF03033"/>
    </source>
</evidence>
<dbReference type="Gene3D" id="3.40.50.2000">
    <property type="entry name" value="Glycogen Phosphorylase B"/>
    <property type="match status" value="2"/>
</dbReference>
<dbReference type="Pfam" id="PF06722">
    <property type="entry name" value="EryCIII-like_C"/>
    <property type="match status" value="1"/>
</dbReference>
<dbReference type="GO" id="GO:0008194">
    <property type="term" value="F:UDP-glycosyltransferase activity"/>
    <property type="evidence" value="ECO:0007669"/>
    <property type="project" value="InterPro"/>
</dbReference>
<dbReference type="Pfam" id="PF03033">
    <property type="entry name" value="Glyco_transf_28"/>
    <property type="match status" value="1"/>
</dbReference>